<dbReference type="Proteomes" id="UP000179920">
    <property type="component" value="Mitochondrion MITO"/>
</dbReference>
<gene>
    <name evidence="3" type="ORF">UBRO_21229</name>
</gene>
<organism evidence="3 4">
    <name type="scientific">Ustilago bromivora</name>
    <dbReference type="NCBI Taxonomy" id="307758"/>
    <lineage>
        <taxon>Eukaryota</taxon>
        <taxon>Fungi</taxon>
        <taxon>Dikarya</taxon>
        <taxon>Basidiomycota</taxon>
        <taxon>Ustilaginomycotina</taxon>
        <taxon>Ustilaginomycetes</taxon>
        <taxon>Ustilaginales</taxon>
        <taxon>Ustilaginaceae</taxon>
        <taxon>Ustilago</taxon>
    </lineage>
</organism>
<name>A0A1K0GZQ7_9BASI</name>
<proteinExistence type="predicted"/>
<dbReference type="InterPro" id="IPR004860">
    <property type="entry name" value="LAGLIDADG_dom"/>
</dbReference>
<keyword evidence="3" id="KW-0540">Nuclease</keyword>
<evidence type="ECO:0000313" key="4">
    <source>
        <dbReference type="Proteomes" id="UP000179920"/>
    </source>
</evidence>
<dbReference type="Pfam" id="PF03161">
    <property type="entry name" value="LAGLIDADG_2"/>
    <property type="match status" value="1"/>
</dbReference>
<dbReference type="GO" id="GO:0004519">
    <property type="term" value="F:endonuclease activity"/>
    <property type="evidence" value="ECO:0007669"/>
    <property type="project" value="UniProtKB-KW"/>
</dbReference>
<protein>
    <submittedName>
        <fullName evidence="3">Intron-encoded LAGLIDADG endonuclease</fullName>
    </submittedName>
</protein>
<sequence length="243" mass="28226">MEGWEYIDTSILFTTSEATSYSITTLPLLLLTQKNLLGAITGCMLGDGSIQLKKKSEKANARYIITMKTSSKEYITTLTQTVFHPFRCSNLTPYPNPNLPQHKDKEIQQYFFCSANLPFFTILHSLWYKWDPSLEKYTKVVPKNISKFFTVESLQHWIIQDGYYDGHGRTKTVLLCTESFTKEECFLLQKVLLNFQLKSSLKIRDKQRQTYRIRISKTSIKQLQSILLPIIPVEFHYKLGNGK</sequence>
<keyword evidence="3" id="KW-0255">Endonuclease</keyword>
<geneLocation type="mitochondrion" evidence="3"/>
<evidence type="ECO:0000256" key="1">
    <source>
        <dbReference type="ARBA" id="ARBA00002670"/>
    </source>
</evidence>
<feature type="domain" description="Homing endonuclease LAGLIDADG" evidence="2">
    <location>
        <begin position="39"/>
        <end position="223"/>
    </location>
</feature>
<evidence type="ECO:0000313" key="3">
    <source>
        <dbReference type="EMBL" id="SAM86551.1"/>
    </source>
</evidence>
<dbReference type="SUPFAM" id="SSF55608">
    <property type="entry name" value="Homing endonucleases"/>
    <property type="match status" value="1"/>
</dbReference>
<comment type="function">
    <text evidence="1">Mitochondrial DNA endonuclease involved in intron homing.</text>
</comment>
<keyword evidence="3" id="KW-0378">Hydrolase</keyword>
<dbReference type="InterPro" id="IPR027434">
    <property type="entry name" value="Homing_endonucl"/>
</dbReference>
<dbReference type="EMBL" id="LT558140">
    <property type="protein sequence ID" value="SAM86551.1"/>
    <property type="molecule type" value="Genomic_DNA"/>
</dbReference>
<evidence type="ECO:0000259" key="2">
    <source>
        <dbReference type="Pfam" id="PF03161"/>
    </source>
</evidence>
<reference evidence="4" key="1">
    <citation type="submission" date="2016-04" db="EMBL/GenBank/DDBJ databases">
        <authorList>
            <person name="Guldener U."/>
            <person name="Guldener U."/>
        </authorList>
    </citation>
    <scope>NUCLEOTIDE SEQUENCE [LARGE SCALE GENOMIC DNA]</scope>
    <source>
        <strain evidence="4">UB2112</strain>
    </source>
</reference>
<dbReference type="Gene3D" id="3.10.28.10">
    <property type="entry name" value="Homing endonucleases"/>
    <property type="match status" value="2"/>
</dbReference>
<accession>A0A1K0GZQ7</accession>
<dbReference type="AlphaFoldDB" id="A0A1K0GZQ7"/>